<dbReference type="InterPro" id="IPR018253">
    <property type="entry name" value="DnaJ_domain_CS"/>
</dbReference>
<dbReference type="EMBL" id="JACJHR010000194">
    <property type="protein sequence ID" value="MBB2506457.1"/>
    <property type="molecule type" value="Genomic_DNA"/>
</dbReference>
<evidence type="ECO:0000256" key="1">
    <source>
        <dbReference type="ARBA" id="ARBA00023186"/>
    </source>
</evidence>
<dbReference type="CDD" id="cd10747">
    <property type="entry name" value="DnaJ_C"/>
    <property type="match status" value="1"/>
</dbReference>
<dbReference type="RefSeq" id="WP_183127968.1">
    <property type="nucleotide sequence ID" value="NZ_JACJHR010000194.1"/>
</dbReference>
<accession>A0A8E1WA71</accession>
<organism evidence="4 5">
    <name type="scientific">Amycolatopsis echigonensis</name>
    <dbReference type="NCBI Taxonomy" id="2576905"/>
    <lineage>
        <taxon>Bacteria</taxon>
        <taxon>Bacillati</taxon>
        <taxon>Actinomycetota</taxon>
        <taxon>Actinomycetes</taxon>
        <taxon>Pseudonocardiales</taxon>
        <taxon>Pseudonocardiaceae</taxon>
        <taxon>Amycolatopsis</taxon>
    </lineage>
</organism>
<dbReference type="InterPro" id="IPR001623">
    <property type="entry name" value="DnaJ_domain"/>
</dbReference>
<dbReference type="GO" id="GO:0005737">
    <property type="term" value="C:cytoplasm"/>
    <property type="evidence" value="ECO:0007669"/>
    <property type="project" value="TreeGrafter"/>
</dbReference>
<dbReference type="Pfam" id="PF01556">
    <property type="entry name" value="DnaJ_C"/>
    <property type="match status" value="1"/>
</dbReference>
<dbReference type="SUPFAM" id="SSF46565">
    <property type="entry name" value="Chaperone J-domain"/>
    <property type="match status" value="1"/>
</dbReference>
<dbReference type="SUPFAM" id="SSF49493">
    <property type="entry name" value="HSP40/DnaJ peptide-binding domain"/>
    <property type="match status" value="2"/>
</dbReference>
<dbReference type="Proteomes" id="UP000550260">
    <property type="component" value="Unassembled WGS sequence"/>
</dbReference>
<dbReference type="PRINTS" id="PR00625">
    <property type="entry name" value="JDOMAIN"/>
</dbReference>
<dbReference type="CDD" id="cd06257">
    <property type="entry name" value="DnaJ"/>
    <property type="match status" value="1"/>
</dbReference>
<evidence type="ECO:0000256" key="2">
    <source>
        <dbReference type="SAM" id="MobiDB-lite"/>
    </source>
</evidence>
<name>A0A8E1WA71_9PSEU</name>
<dbReference type="SMART" id="SM00271">
    <property type="entry name" value="DnaJ"/>
    <property type="match status" value="1"/>
</dbReference>
<protein>
    <submittedName>
        <fullName evidence="4">J domain-containing protein</fullName>
    </submittedName>
</protein>
<dbReference type="PROSITE" id="PS00636">
    <property type="entry name" value="DNAJ_1"/>
    <property type="match status" value="1"/>
</dbReference>
<keyword evidence="1" id="KW-0143">Chaperone</keyword>
<reference evidence="4 5" key="1">
    <citation type="submission" date="2020-08" db="EMBL/GenBank/DDBJ databases">
        <title>Amycolatopsis echigonensis JCM 21831.</title>
        <authorList>
            <person name="Tedsree N."/>
            <person name="Kuncharoen N."/>
            <person name="Likhitwitayawuid K."/>
            <person name="Tanasupawat S."/>
        </authorList>
    </citation>
    <scope>NUCLEOTIDE SEQUENCE [LARGE SCALE GENOMIC DNA]</scope>
    <source>
        <strain evidence="4 5">JCM 21831</strain>
    </source>
</reference>
<dbReference type="InterPro" id="IPR002939">
    <property type="entry name" value="DnaJ_C"/>
</dbReference>
<dbReference type="GO" id="GO:0042026">
    <property type="term" value="P:protein refolding"/>
    <property type="evidence" value="ECO:0007669"/>
    <property type="project" value="TreeGrafter"/>
</dbReference>
<comment type="caution">
    <text evidence="4">The sequence shown here is derived from an EMBL/GenBank/DDBJ whole genome shotgun (WGS) entry which is preliminary data.</text>
</comment>
<feature type="domain" description="J" evidence="3">
    <location>
        <begin position="4"/>
        <end position="68"/>
    </location>
</feature>
<dbReference type="FunFam" id="2.60.260.20:FF:000013">
    <property type="entry name" value="DnaJ subfamily B member 11"/>
    <property type="match status" value="1"/>
</dbReference>
<dbReference type="PANTHER" id="PTHR43096:SF52">
    <property type="entry name" value="DNAJ HOMOLOG 1, MITOCHONDRIAL-RELATED"/>
    <property type="match status" value="1"/>
</dbReference>
<dbReference type="InterPro" id="IPR008971">
    <property type="entry name" value="HSP40/DnaJ_pept-bd"/>
</dbReference>
<evidence type="ECO:0000313" key="4">
    <source>
        <dbReference type="EMBL" id="MBB2506457.1"/>
    </source>
</evidence>
<proteinExistence type="predicted"/>
<dbReference type="GO" id="GO:0051082">
    <property type="term" value="F:unfolded protein binding"/>
    <property type="evidence" value="ECO:0007669"/>
    <property type="project" value="InterPro"/>
</dbReference>
<dbReference type="Gene3D" id="1.10.287.110">
    <property type="entry name" value="DnaJ domain"/>
    <property type="match status" value="1"/>
</dbReference>
<dbReference type="Pfam" id="PF00226">
    <property type="entry name" value="DnaJ"/>
    <property type="match status" value="1"/>
</dbReference>
<evidence type="ECO:0000313" key="5">
    <source>
        <dbReference type="Proteomes" id="UP000550260"/>
    </source>
</evidence>
<dbReference type="PROSITE" id="PS50076">
    <property type="entry name" value="DNAJ_2"/>
    <property type="match status" value="1"/>
</dbReference>
<dbReference type="AlphaFoldDB" id="A0A8E1WA71"/>
<feature type="region of interest" description="Disordered" evidence="2">
    <location>
        <begin position="271"/>
        <end position="294"/>
    </location>
</feature>
<sequence>MARDFYEALGVSRTASQEEIQRAYRTLARKYHPDVNKQPGAEDRFKEVSEAYQVLSDPETRRRYDAFGPDFRQVPEGVDPETWRRARAGAGARSGPGAGGERVWVNTGPGGFGSGVGGGFGSPFGAEFGGEFDVEDLFGSIFGQRTGRARGQSVRGADREAELELTVEEAYRGGQRSLTLPGPDGPRTLRVTIPAGVTDGQRIRLAGQGGQGIGATGAAGDLYLVVRLAPHPRYRVDGRDLTVDLPLAPWEAALGATVAVDTPGGQTKVKVPAGTSSGRRLRLRGQGMPHPRGQAGDLYAEARIVVPDRLTDAERRLFTELATASTFDPRGTSARRRS</sequence>
<evidence type="ECO:0000259" key="3">
    <source>
        <dbReference type="PROSITE" id="PS50076"/>
    </source>
</evidence>
<gene>
    <name evidence="4" type="ORF">H5411_46065</name>
</gene>
<dbReference type="Gene3D" id="2.60.260.20">
    <property type="entry name" value="Urease metallochaperone UreE, N-terminal domain"/>
    <property type="match status" value="2"/>
</dbReference>
<dbReference type="PANTHER" id="PTHR43096">
    <property type="entry name" value="DNAJ HOMOLOG 1, MITOCHONDRIAL-RELATED"/>
    <property type="match status" value="1"/>
</dbReference>
<dbReference type="InterPro" id="IPR036869">
    <property type="entry name" value="J_dom_sf"/>
</dbReference>